<keyword evidence="2" id="KW-1185">Reference proteome</keyword>
<dbReference type="Proteomes" id="UP001066276">
    <property type="component" value="Chromosome 6"/>
</dbReference>
<evidence type="ECO:0000313" key="2">
    <source>
        <dbReference type="Proteomes" id="UP001066276"/>
    </source>
</evidence>
<dbReference type="EMBL" id="JANPWB010000010">
    <property type="protein sequence ID" value="KAJ1142555.1"/>
    <property type="molecule type" value="Genomic_DNA"/>
</dbReference>
<organism evidence="1 2">
    <name type="scientific">Pleurodeles waltl</name>
    <name type="common">Iberian ribbed newt</name>
    <dbReference type="NCBI Taxonomy" id="8319"/>
    <lineage>
        <taxon>Eukaryota</taxon>
        <taxon>Metazoa</taxon>
        <taxon>Chordata</taxon>
        <taxon>Craniata</taxon>
        <taxon>Vertebrata</taxon>
        <taxon>Euteleostomi</taxon>
        <taxon>Amphibia</taxon>
        <taxon>Batrachia</taxon>
        <taxon>Caudata</taxon>
        <taxon>Salamandroidea</taxon>
        <taxon>Salamandridae</taxon>
        <taxon>Pleurodelinae</taxon>
        <taxon>Pleurodeles</taxon>
    </lineage>
</organism>
<protein>
    <submittedName>
        <fullName evidence="1">Uncharacterized protein</fullName>
    </submittedName>
</protein>
<dbReference type="AlphaFoldDB" id="A0AAV7QTS2"/>
<name>A0AAV7QTS2_PLEWA</name>
<comment type="caution">
    <text evidence="1">The sequence shown here is derived from an EMBL/GenBank/DDBJ whole genome shotgun (WGS) entry which is preliminary data.</text>
</comment>
<sequence>MPDGPLGALGPRHTAWKCGSSFVPTRGREDGGPTLVAVVSPIPKIAEGNQDTKTLWTSSDWQPPNQNGIGYTRGLMDISHEAYRKYRDEVETLTKRIEEAKWCEITTKNYEILNKIIGEYEEDIIKRKEQKIRKRPNRLLIG</sequence>
<proteinExistence type="predicted"/>
<accession>A0AAV7QTS2</accession>
<evidence type="ECO:0000313" key="1">
    <source>
        <dbReference type="EMBL" id="KAJ1142555.1"/>
    </source>
</evidence>
<gene>
    <name evidence="1" type="ORF">NDU88_008869</name>
</gene>
<reference evidence="1" key="1">
    <citation type="journal article" date="2022" name="bioRxiv">
        <title>Sequencing and chromosome-scale assembly of the giantPleurodeles waltlgenome.</title>
        <authorList>
            <person name="Brown T."/>
            <person name="Elewa A."/>
            <person name="Iarovenko S."/>
            <person name="Subramanian E."/>
            <person name="Araus A.J."/>
            <person name="Petzold A."/>
            <person name="Susuki M."/>
            <person name="Suzuki K.-i.T."/>
            <person name="Hayashi T."/>
            <person name="Toyoda A."/>
            <person name="Oliveira C."/>
            <person name="Osipova E."/>
            <person name="Leigh N.D."/>
            <person name="Simon A."/>
            <person name="Yun M.H."/>
        </authorList>
    </citation>
    <scope>NUCLEOTIDE SEQUENCE</scope>
    <source>
        <strain evidence="1">20211129_DDA</strain>
        <tissue evidence="1">Liver</tissue>
    </source>
</reference>